<keyword evidence="2" id="KW-0812">Transmembrane</keyword>
<gene>
    <name evidence="3" type="ORF">STAS_10476</name>
</gene>
<feature type="compositionally biased region" description="Basic and acidic residues" evidence="1">
    <location>
        <begin position="268"/>
        <end position="278"/>
    </location>
</feature>
<dbReference type="AlphaFoldDB" id="A0A5A7PMW9"/>
<accession>A0A5A7PMW9</accession>
<feature type="transmembrane region" description="Helical" evidence="2">
    <location>
        <begin position="76"/>
        <end position="99"/>
    </location>
</feature>
<dbReference type="Proteomes" id="UP000325081">
    <property type="component" value="Unassembled WGS sequence"/>
</dbReference>
<name>A0A5A7PMW9_STRAF</name>
<sequence>MISVACCVVKDGECTINFKEELVFIGESDGMWLEAVRWTLMQASQAGWSSISCILANKLLVNKLNKMDNAASCHDVVVQDIFVCVVSVVSYLYLLLAFYSRVVKGYHNVVGEGIQYGPVEKIVVGEGVNPELATAQQNNAIVVYSPPIAAARQTLKSKRQATRDVRPKKQIRLQKSCPFDIDFGITVSGKRRAGPRVAGYGMLQAGLAASVARGCWAGGWRGARTQDWRLARRAAQGWKLVRRAVAGWGLVRRTRAHGRDSVGPGAEARPRVAQDGRVHANKGARGGACRQRLARTGARADALLDACRCVREARCSLVARRAGRGL</sequence>
<proteinExistence type="predicted"/>
<evidence type="ECO:0000256" key="1">
    <source>
        <dbReference type="SAM" id="MobiDB-lite"/>
    </source>
</evidence>
<feature type="region of interest" description="Disordered" evidence="1">
    <location>
        <begin position="257"/>
        <end position="281"/>
    </location>
</feature>
<evidence type="ECO:0000313" key="3">
    <source>
        <dbReference type="EMBL" id="GER34265.1"/>
    </source>
</evidence>
<organism evidence="3 4">
    <name type="scientific">Striga asiatica</name>
    <name type="common">Asiatic witchweed</name>
    <name type="synonym">Buchnera asiatica</name>
    <dbReference type="NCBI Taxonomy" id="4170"/>
    <lineage>
        <taxon>Eukaryota</taxon>
        <taxon>Viridiplantae</taxon>
        <taxon>Streptophyta</taxon>
        <taxon>Embryophyta</taxon>
        <taxon>Tracheophyta</taxon>
        <taxon>Spermatophyta</taxon>
        <taxon>Magnoliopsida</taxon>
        <taxon>eudicotyledons</taxon>
        <taxon>Gunneridae</taxon>
        <taxon>Pentapetalae</taxon>
        <taxon>asterids</taxon>
        <taxon>lamiids</taxon>
        <taxon>Lamiales</taxon>
        <taxon>Orobanchaceae</taxon>
        <taxon>Buchnereae</taxon>
        <taxon>Striga</taxon>
    </lineage>
</organism>
<keyword evidence="2" id="KW-0472">Membrane</keyword>
<evidence type="ECO:0000256" key="2">
    <source>
        <dbReference type="SAM" id="Phobius"/>
    </source>
</evidence>
<keyword evidence="2" id="KW-1133">Transmembrane helix</keyword>
<evidence type="ECO:0000313" key="4">
    <source>
        <dbReference type="Proteomes" id="UP000325081"/>
    </source>
</evidence>
<protein>
    <submittedName>
        <fullName evidence="3">ADP/ATP translocase</fullName>
    </submittedName>
</protein>
<keyword evidence="4" id="KW-1185">Reference proteome</keyword>
<dbReference type="EMBL" id="BKCP01004861">
    <property type="protein sequence ID" value="GER34265.1"/>
    <property type="molecule type" value="Genomic_DNA"/>
</dbReference>
<comment type="caution">
    <text evidence="3">The sequence shown here is derived from an EMBL/GenBank/DDBJ whole genome shotgun (WGS) entry which is preliminary data.</text>
</comment>
<reference evidence="4" key="1">
    <citation type="journal article" date="2019" name="Curr. Biol.">
        <title>Genome Sequence of Striga asiatica Provides Insight into the Evolution of Plant Parasitism.</title>
        <authorList>
            <person name="Yoshida S."/>
            <person name="Kim S."/>
            <person name="Wafula E.K."/>
            <person name="Tanskanen J."/>
            <person name="Kim Y.M."/>
            <person name="Honaas L."/>
            <person name="Yang Z."/>
            <person name="Spallek T."/>
            <person name="Conn C.E."/>
            <person name="Ichihashi Y."/>
            <person name="Cheong K."/>
            <person name="Cui S."/>
            <person name="Der J.P."/>
            <person name="Gundlach H."/>
            <person name="Jiao Y."/>
            <person name="Hori C."/>
            <person name="Ishida J.K."/>
            <person name="Kasahara H."/>
            <person name="Kiba T."/>
            <person name="Kim M.S."/>
            <person name="Koo N."/>
            <person name="Laohavisit A."/>
            <person name="Lee Y.H."/>
            <person name="Lumba S."/>
            <person name="McCourt P."/>
            <person name="Mortimer J.C."/>
            <person name="Mutuku J.M."/>
            <person name="Nomura T."/>
            <person name="Sasaki-Sekimoto Y."/>
            <person name="Seto Y."/>
            <person name="Wang Y."/>
            <person name="Wakatake T."/>
            <person name="Sakakibara H."/>
            <person name="Demura T."/>
            <person name="Yamaguchi S."/>
            <person name="Yoneyama K."/>
            <person name="Manabe R.I."/>
            <person name="Nelson D.C."/>
            <person name="Schulman A.H."/>
            <person name="Timko M.P."/>
            <person name="dePamphilis C.W."/>
            <person name="Choi D."/>
            <person name="Shirasu K."/>
        </authorList>
    </citation>
    <scope>NUCLEOTIDE SEQUENCE [LARGE SCALE GENOMIC DNA]</scope>
    <source>
        <strain evidence="4">cv. UVA1</strain>
    </source>
</reference>